<dbReference type="SUPFAM" id="SSF52540">
    <property type="entry name" value="P-loop containing nucleoside triphosphate hydrolases"/>
    <property type="match status" value="1"/>
</dbReference>
<name>A0ABS2RIQ0_9ACTN</name>
<dbReference type="Proteomes" id="UP000704762">
    <property type="component" value="Unassembled WGS sequence"/>
</dbReference>
<keyword evidence="2" id="KW-1185">Reference proteome</keyword>
<comment type="caution">
    <text evidence="1">The sequence shown here is derived from an EMBL/GenBank/DDBJ whole genome shotgun (WGS) entry which is preliminary data.</text>
</comment>
<protein>
    <recommendedName>
        <fullName evidence="3">MinD-like ATPase involved in chromosome partitioning or flagellar assembly</fullName>
    </recommendedName>
</protein>
<organism evidence="1 2">
    <name type="scientific">Microlunatus panaciterrae</name>
    <dbReference type="NCBI Taxonomy" id="400768"/>
    <lineage>
        <taxon>Bacteria</taxon>
        <taxon>Bacillati</taxon>
        <taxon>Actinomycetota</taxon>
        <taxon>Actinomycetes</taxon>
        <taxon>Propionibacteriales</taxon>
        <taxon>Propionibacteriaceae</taxon>
        <taxon>Microlunatus</taxon>
    </lineage>
</organism>
<reference evidence="1 2" key="1">
    <citation type="submission" date="2021-01" db="EMBL/GenBank/DDBJ databases">
        <title>Sequencing the genomes of 1000 actinobacteria strains.</title>
        <authorList>
            <person name="Klenk H.-P."/>
        </authorList>
    </citation>
    <scope>NUCLEOTIDE SEQUENCE [LARGE SCALE GENOMIC DNA]</scope>
    <source>
        <strain evidence="1 2">DSM 18662</strain>
    </source>
</reference>
<dbReference type="RefSeq" id="WP_204917375.1">
    <property type="nucleotide sequence ID" value="NZ_BAAAQP010000002.1"/>
</dbReference>
<evidence type="ECO:0000313" key="2">
    <source>
        <dbReference type="Proteomes" id="UP000704762"/>
    </source>
</evidence>
<evidence type="ECO:0000313" key="1">
    <source>
        <dbReference type="EMBL" id="MBM7798880.1"/>
    </source>
</evidence>
<dbReference type="InterPro" id="IPR027417">
    <property type="entry name" value="P-loop_NTPase"/>
</dbReference>
<proteinExistence type="predicted"/>
<dbReference type="EMBL" id="JAFBCF010000001">
    <property type="protein sequence ID" value="MBM7798880.1"/>
    <property type="molecule type" value="Genomic_DNA"/>
</dbReference>
<accession>A0ABS2RIQ0</accession>
<sequence>MALLVMTSAAGSPGVTTLAVGLALTWPRSVLLVDADPSAQQAVLAGYFRGQSRTGKGLLRVAEAHRDGRPLREVVVDQTVPLAVEAGPRRMFLAGFTRPGSAALFSSVWTDLAETLLGLDAAEIDVIIDAGRMTAQGLPDGLLERAGKVLLVTRTSLRAIAACRLHAATLSEQCRLLGAERAAGLVLVGEGQPYSGREISGLIGLPVACSIADEPASAAHFSDGEPRSRRFGSAPLVRSLQQATHLLSKDIQHTRGPAEVVA</sequence>
<dbReference type="Gene3D" id="3.40.50.300">
    <property type="entry name" value="P-loop containing nucleotide triphosphate hydrolases"/>
    <property type="match status" value="1"/>
</dbReference>
<evidence type="ECO:0008006" key="3">
    <source>
        <dbReference type="Google" id="ProtNLM"/>
    </source>
</evidence>
<gene>
    <name evidence="1" type="ORF">JOE57_001801</name>
</gene>